<dbReference type="KEGG" id="xtr:108648055"/>
<keyword evidence="2" id="KW-0732">Signal</keyword>
<feature type="transmembrane region" description="Helical" evidence="4">
    <location>
        <begin position="376"/>
        <end position="396"/>
    </location>
</feature>
<evidence type="ECO:0000313" key="6">
    <source>
        <dbReference type="Proteomes" id="UP000008143"/>
    </source>
</evidence>
<dbReference type="InterPro" id="IPR013783">
    <property type="entry name" value="Ig-like_fold"/>
</dbReference>
<evidence type="ECO:0000259" key="5">
    <source>
        <dbReference type="PROSITE" id="PS00028"/>
    </source>
</evidence>
<dbReference type="Pfam" id="PF15005">
    <property type="entry name" value="IZUMO"/>
    <property type="match status" value="1"/>
</dbReference>
<gene>
    <name evidence="7 8" type="primary">LOC108648055</name>
</gene>
<dbReference type="Xenbase" id="XB-GENE-29090939">
    <property type="gene designation" value="LOC108648055"/>
</dbReference>
<dbReference type="GeneID" id="108648055"/>
<keyword evidence="6" id="KW-1185">Reference proteome</keyword>
<dbReference type="AGR" id="Xenbase:XB-GENE-29090939"/>
<evidence type="ECO:0000313" key="8">
    <source>
        <dbReference type="Xenbase" id="XB-GENE-29090939"/>
    </source>
</evidence>
<name>A0A8J1JZG7_XENTR</name>
<dbReference type="Gene3D" id="2.60.40.10">
    <property type="entry name" value="Immunoglobulins"/>
    <property type="match status" value="1"/>
</dbReference>
<evidence type="ECO:0000256" key="4">
    <source>
        <dbReference type="SAM" id="Phobius"/>
    </source>
</evidence>
<feature type="coiled-coil region" evidence="3">
    <location>
        <begin position="111"/>
        <end position="138"/>
    </location>
</feature>
<keyword evidence="4" id="KW-1133">Transmembrane helix</keyword>
<evidence type="ECO:0000313" key="7">
    <source>
        <dbReference type="RefSeq" id="XP_031761886.1"/>
    </source>
</evidence>
<dbReference type="RefSeq" id="XP_031761886.1">
    <property type="nucleotide sequence ID" value="XM_031906026.1"/>
</dbReference>
<evidence type="ECO:0000256" key="1">
    <source>
        <dbReference type="ARBA" id="ARBA00009633"/>
    </source>
</evidence>
<keyword evidence="4" id="KW-0812">Transmembrane</keyword>
<evidence type="ECO:0000256" key="2">
    <source>
        <dbReference type="ARBA" id="ARBA00022729"/>
    </source>
</evidence>
<dbReference type="InterPro" id="IPR013087">
    <property type="entry name" value="Znf_C2H2_type"/>
</dbReference>
<protein>
    <submittedName>
        <fullName evidence="7">Uncharacterized protein LOC108648055 isoform X1</fullName>
    </submittedName>
</protein>
<feature type="domain" description="C2H2-type" evidence="5">
    <location>
        <begin position="32"/>
        <end position="54"/>
    </location>
</feature>
<organism evidence="6 7">
    <name type="scientific">Xenopus tropicalis</name>
    <name type="common">Western clawed frog</name>
    <name type="synonym">Silurana tropicalis</name>
    <dbReference type="NCBI Taxonomy" id="8364"/>
    <lineage>
        <taxon>Eukaryota</taxon>
        <taxon>Metazoa</taxon>
        <taxon>Chordata</taxon>
        <taxon>Craniata</taxon>
        <taxon>Vertebrata</taxon>
        <taxon>Euteleostomi</taxon>
        <taxon>Amphibia</taxon>
        <taxon>Batrachia</taxon>
        <taxon>Anura</taxon>
        <taxon>Pipoidea</taxon>
        <taxon>Pipidae</taxon>
        <taxon>Xenopodinae</taxon>
        <taxon>Xenopus</taxon>
        <taxon>Silurana</taxon>
    </lineage>
</organism>
<accession>A0A8J1JZG7</accession>
<reference evidence="7" key="1">
    <citation type="submission" date="2025-08" db="UniProtKB">
        <authorList>
            <consortium name="RefSeq"/>
        </authorList>
    </citation>
    <scope>IDENTIFICATION</scope>
    <source>
        <strain evidence="7">Nigerian</strain>
        <tissue evidence="7">Liver and blood</tissue>
    </source>
</reference>
<sequence>MLFQHFYIIFIILLLLFFFIFTDSATVPTLICLKCAKDFDKIKDEFMHIFDKEHKLGSPKLDFIKPVLKKAFTAAFEGVIAKMEERRLDNRGINELANEFRKIMKSIKDSKLTATELIKAIESNFQELKRKADIIAQTFERERSCPNLKGGFKCGVLEQKIIQCGTCKEQTLLCVGGSTENKCEEILSHCLMCVCRAGVCHHRTTKQPCQPCKGYQKCLNEVLHCKGELCSLLGLGRVLAGPIISQHLRAAHSFLLQYLYLIDQDLRVAEGEDLKFDCNLNFLNSVDEKFEFVLEKREELDVSLMQTSNKPDIFIHKANKDVSGRYSCTAKSKDAMFPISRVDFTVKVVSPRKPESLDSVPPPARKMKDKFRDNQMAQVTVICATVIILAFTASVMTCIW</sequence>
<proteinExistence type="inferred from homology"/>
<dbReference type="AlphaFoldDB" id="A0A8J1JZG7"/>
<comment type="similarity">
    <text evidence="1">Belongs to the Izumo family.</text>
</comment>
<evidence type="ECO:0000256" key="3">
    <source>
        <dbReference type="SAM" id="Coils"/>
    </source>
</evidence>
<feature type="transmembrane region" description="Helical" evidence="4">
    <location>
        <begin position="6"/>
        <end position="33"/>
    </location>
</feature>
<dbReference type="Proteomes" id="UP000008143">
    <property type="component" value="Chromosome 7"/>
</dbReference>
<dbReference type="PROSITE" id="PS00028">
    <property type="entry name" value="ZINC_FINGER_C2H2_1"/>
    <property type="match status" value="1"/>
</dbReference>
<keyword evidence="4" id="KW-0472">Membrane</keyword>
<dbReference type="InterPro" id="IPR029389">
    <property type="entry name" value="IZUMO"/>
</dbReference>
<keyword evidence="3" id="KW-0175">Coiled coil</keyword>